<sequence>MGFCRCEGLESEKIRSQDGNLGLLSPLASRPHTCREIHRVLSNLKGNSKIAVVEQETTAKDPTGFSRLALIRPKTKGNFDEPFGLSACSGLLQMREHTAFDVSSGWNNLTRKWSQAHAV</sequence>
<comment type="caution">
    <text evidence="1">The sequence shown here is derived from an EMBL/GenBank/DDBJ whole genome shotgun (WGS) entry which is preliminary data.</text>
</comment>
<reference evidence="1 2" key="1">
    <citation type="submission" date="2023-10" db="EMBL/GenBank/DDBJ databases">
        <title>Genomes of two closely related lineages of the louse Polyplax serrata with different host specificities.</title>
        <authorList>
            <person name="Martinu J."/>
            <person name="Tarabai H."/>
            <person name="Stefka J."/>
            <person name="Hypsa V."/>
        </authorList>
    </citation>
    <scope>NUCLEOTIDE SEQUENCE [LARGE SCALE GENOMIC DNA]</scope>
    <source>
        <strain evidence="1">HR10_N</strain>
    </source>
</reference>
<dbReference type="AlphaFoldDB" id="A0AAN8PF54"/>
<accession>A0AAN8PF54</accession>
<proteinExistence type="predicted"/>
<name>A0AAN8PF54_POLSC</name>
<dbReference type="EMBL" id="JAWJWE010000039">
    <property type="protein sequence ID" value="KAK6621142.1"/>
    <property type="molecule type" value="Genomic_DNA"/>
</dbReference>
<evidence type="ECO:0000313" key="2">
    <source>
        <dbReference type="Proteomes" id="UP001372834"/>
    </source>
</evidence>
<protein>
    <submittedName>
        <fullName evidence="1">Uncharacterized protein</fullName>
    </submittedName>
</protein>
<organism evidence="1 2">
    <name type="scientific">Polyplax serrata</name>
    <name type="common">Common mouse louse</name>
    <dbReference type="NCBI Taxonomy" id="468196"/>
    <lineage>
        <taxon>Eukaryota</taxon>
        <taxon>Metazoa</taxon>
        <taxon>Ecdysozoa</taxon>
        <taxon>Arthropoda</taxon>
        <taxon>Hexapoda</taxon>
        <taxon>Insecta</taxon>
        <taxon>Pterygota</taxon>
        <taxon>Neoptera</taxon>
        <taxon>Paraneoptera</taxon>
        <taxon>Psocodea</taxon>
        <taxon>Troctomorpha</taxon>
        <taxon>Phthiraptera</taxon>
        <taxon>Anoplura</taxon>
        <taxon>Polyplacidae</taxon>
        <taxon>Polyplax</taxon>
    </lineage>
</organism>
<gene>
    <name evidence="1" type="ORF">RUM43_011448</name>
</gene>
<evidence type="ECO:0000313" key="1">
    <source>
        <dbReference type="EMBL" id="KAK6621142.1"/>
    </source>
</evidence>
<dbReference type="Proteomes" id="UP001372834">
    <property type="component" value="Unassembled WGS sequence"/>
</dbReference>